<dbReference type="OrthoDB" id="5876637at2759"/>
<evidence type="ECO:0000313" key="4">
    <source>
        <dbReference type="EMBL" id="PKC59479.1"/>
    </source>
</evidence>
<dbReference type="VEuPathDB" id="FungiDB:RhiirFUN_019154"/>
<dbReference type="Proteomes" id="UP000232688">
    <property type="component" value="Unassembled WGS sequence"/>
</dbReference>
<accession>A0A2I1E4G6</accession>
<dbReference type="VEuPathDB" id="FungiDB:RhiirA1_426902"/>
<evidence type="ECO:0000313" key="2">
    <source>
        <dbReference type="EMBL" id="CAB5361214.1"/>
    </source>
</evidence>
<reference evidence="4 6" key="4">
    <citation type="submission" date="2017-10" db="EMBL/GenBank/DDBJ databases">
        <title>Genome analyses suggest a sexual origin of heterokaryosis in a supposedly ancient asexual fungus.</title>
        <authorList>
            <person name="Corradi N."/>
            <person name="Sedzielewska K."/>
            <person name="Noel J."/>
            <person name="Charron P."/>
            <person name="Farinelli L."/>
            <person name="Marton T."/>
            <person name="Kruger M."/>
            <person name="Pelin A."/>
            <person name="Brachmann A."/>
            <person name="Corradi N."/>
        </authorList>
    </citation>
    <scope>NUCLEOTIDE SEQUENCE [LARGE SCALE GENOMIC DNA]</scope>
    <source>
        <strain evidence="4 6">A1</strain>
    </source>
</reference>
<dbReference type="Proteomes" id="UP000234323">
    <property type="component" value="Unassembled WGS sequence"/>
</dbReference>
<reference evidence="2" key="5">
    <citation type="submission" date="2020-05" db="EMBL/GenBank/DDBJ databases">
        <authorList>
            <person name="Rincon C."/>
            <person name="Sanders R I."/>
            <person name="Robbins C."/>
            <person name="Chaturvedi A."/>
        </authorList>
    </citation>
    <scope>NUCLEOTIDE SEQUENCE</scope>
    <source>
        <strain evidence="2">CHB12</strain>
    </source>
</reference>
<protein>
    <submittedName>
        <fullName evidence="4">Uncharacterized protein</fullName>
    </submittedName>
</protein>
<dbReference type="PANTHER" id="PTHR21838:SF2">
    <property type="entry name" value="COILED-COIL DOMAIN-CONTAINING PROTEIN 137"/>
    <property type="match status" value="1"/>
</dbReference>
<evidence type="ECO:0000313" key="6">
    <source>
        <dbReference type="Proteomes" id="UP000232688"/>
    </source>
</evidence>
<reference evidence="5 8" key="1">
    <citation type="submission" date="2015-10" db="EMBL/GenBank/DDBJ databases">
        <title>Genome analyses suggest a sexual origin of heterokaryosis in a supposedly ancient asexual fungus.</title>
        <authorList>
            <person name="Ropars J."/>
            <person name="Sedzielewska K."/>
            <person name="Noel J."/>
            <person name="Charron P."/>
            <person name="Farinelli L."/>
            <person name="Marton T."/>
            <person name="Kruger M."/>
            <person name="Pelin A."/>
            <person name="Brachmann A."/>
            <person name="Corradi N."/>
        </authorList>
    </citation>
    <scope>NUCLEOTIDE SEQUENCE [LARGE SCALE GENOMIC DNA]</scope>
    <source>
        <strain evidence="5 8">A4</strain>
        <strain evidence="3 7">A5</strain>
    </source>
</reference>
<dbReference type="EMBL" id="LLXJ01002096">
    <property type="protein sequence ID" value="PKB99727.1"/>
    <property type="molecule type" value="Genomic_DNA"/>
</dbReference>
<reference evidence="3 7" key="2">
    <citation type="submission" date="2017-09" db="EMBL/GenBank/DDBJ databases">
        <title>Extensive intraspecific genome diversity in a model arbuscular mycorrhizal fungus.</title>
        <authorList>
            <person name="Chen E.C."/>
            <person name="Morin E."/>
            <person name="Beaudet D."/>
            <person name="Noel J."/>
            <person name="Ndikumana S."/>
            <person name="Charron P."/>
            <person name="St-Onge C."/>
            <person name="Giorgi J."/>
            <person name="Grigoriev I.V."/>
            <person name="Roux C."/>
            <person name="Martin F.M."/>
            <person name="Corradi N."/>
        </authorList>
    </citation>
    <scope>NUCLEOTIDE SEQUENCE [LARGE SCALE GENOMIC DNA]</scope>
    <source>
        <strain evidence="3 7">A5</strain>
    </source>
</reference>
<sequence length="209" mass="24597">MPNKKKRKRGIETEQSKYDAPPTSDKISDIPKNFKRLLLANKFKKKQVNSSEMNKDNSQIIQRIPGESFLDFSRRLEDHMRPDILKAMKEGTSAKDKTKRFREKLKEKKKAKIKKLIEEVNFKDFDDFKDKIKFGEVVQAPPSLTVIPKKRDKINHLKKDNLDNSKGQKMNHLNVANKRIIAEERKRVMAQYRLVKARKLINKNSYSED</sequence>
<evidence type="ECO:0000313" key="3">
    <source>
        <dbReference type="EMBL" id="PKB99727.1"/>
    </source>
</evidence>
<feature type="region of interest" description="Disordered" evidence="1">
    <location>
        <begin position="1"/>
        <end position="29"/>
    </location>
</feature>
<evidence type="ECO:0000313" key="8">
    <source>
        <dbReference type="Proteomes" id="UP000234323"/>
    </source>
</evidence>
<reference evidence="4 6" key="3">
    <citation type="submission" date="2017-10" db="EMBL/GenBank/DDBJ databases">
        <title>Extensive intraspecific genome diversity in a model arbuscular mycorrhizal fungus.</title>
        <authorList>
            <person name="Chen E.C.H."/>
            <person name="Morin E."/>
            <person name="Baudet D."/>
            <person name="Noel J."/>
            <person name="Ndikumana S."/>
            <person name="Charron P."/>
            <person name="St-Onge C."/>
            <person name="Giorgi J."/>
            <person name="Grigoriev I.V."/>
            <person name="Roux C."/>
            <person name="Martin F.M."/>
            <person name="Corradi N."/>
        </authorList>
    </citation>
    <scope>NUCLEOTIDE SEQUENCE [LARGE SCALE GENOMIC DNA]</scope>
    <source>
        <strain evidence="4 6">A1</strain>
    </source>
</reference>
<proteinExistence type="predicted"/>
<dbReference type="PANTHER" id="PTHR21838">
    <property type="entry name" value="COILED-COIL DOMAIN-CONTAINING PROTEIN 137"/>
    <property type="match status" value="1"/>
</dbReference>
<evidence type="ECO:0000313" key="7">
    <source>
        <dbReference type="Proteomes" id="UP000232722"/>
    </source>
</evidence>
<dbReference type="VEuPathDB" id="FungiDB:FUN_020182"/>
<dbReference type="EMBL" id="LLXH01001321">
    <property type="protein sequence ID" value="PKC59479.1"/>
    <property type="molecule type" value="Genomic_DNA"/>
</dbReference>
<organism evidence="4 6">
    <name type="scientific">Rhizophagus irregularis</name>
    <dbReference type="NCBI Taxonomy" id="588596"/>
    <lineage>
        <taxon>Eukaryota</taxon>
        <taxon>Fungi</taxon>
        <taxon>Fungi incertae sedis</taxon>
        <taxon>Mucoromycota</taxon>
        <taxon>Glomeromycotina</taxon>
        <taxon>Glomeromycetes</taxon>
        <taxon>Glomerales</taxon>
        <taxon>Glomeraceae</taxon>
        <taxon>Rhizophagus</taxon>
    </lineage>
</organism>
<evidence type="ECO:0000256" key="1">
    <source>
        <dbReference type="SAM" id="MobiDB-lite"/>
    </source>
</evidence>
<comment type="caution">
    <text evidence="4">The sequence shown here is derived from an EMBL/GenBank/DDBJ whole genome shotgun (WGS) entry which is preliminary data.</text>
</comment>
<dbReference type="EMBL" id="LLXI01002304">
    <property type="protein sequence ID" value="PKY56790.1"/>
    <property type="molecule type" value="Genomic_DNA"/>
</dbReference>
<keyword evidence="8" id="KW-1185">Reference proteome</keyword>
<evidence type="ECO:0000313" key="5">
    <source>
        <dbReference type="EMBL" id="PKY56790.1"/>
    </source>
</evidence>
<gene>
    <name evidence="2" type="ORF">CHRIB12_LOCUS8515</name>
    <name evidence="4" type="ORF">RhiirA1_426902</name>
    <name evidence="5" type="ORF">RhiirA4_411369</name>
    <name evidence="3" type="ORF">RhiirA5_366226</name>
</gene>
<dbReference type="EMBL" id="CAGKOT010000016">
    <property type="protein sequence ID" value="CAB5361214.1"/>
    <property type="molecule type" value="Genomic_DNA"/>
</dbReference>
<dbReference type="AlphaFoldDB" id="A0A2I1E4G6"/>
<dbReference type="InterPro" id="IPR026680">
    <property type="entry name" value="CCDC137"/>
</dbReference>
<dbReference type="Proteomes" id="UP000684084">
    <property type="component" value="Unassembled WGS sequence"/>
</dbReference>
<dbReference type="Proteomes" id="UP000232722">
    <property type="component" value="Unassembled WGS sequence"/>
</dbReference>
<name>A0A2I1E4G6_9GLOM</name>
<dbReference type="GO" id="GO:0005634">
    <property type="term" value="C:nucleus"/>
    <property type="evidence" value="ECO:0007669"/>
    <property type="project" value="TreeGrafter"/>
</dbReference>